<dbReference type="KEGG" id="bvg:104905954"/>
<dbReference type="OrthoDB" id="1612738at2759"/>
<feature type="transmembrane region" description="Helical" evidence="10">
    <location>
        <begin position="267"/>
        <end position="286"/>
    </location>
</feature>
<dbReference type="GO" id="GO:0016020">
    <property type="term" value="C:membrane"/>
    <property type="evidence" value="ECO:0007669"/>
    <property type="project" value="UniProtKB-SubCell"/>
</dbReference>
<keyword evidence="3" id="KW-0633">Potassium transport</keyword>
<feature type="transmembrane region" description="Helical" evidence="10">
    <location>
        <begin position="292"/>
        <end position="311"/>
    </location>
</feature>
<feature type="transmembrane region" description="Helical" evidence="10">
    <location>
        <begin position="377"/>
        <end position="401"/>
    </location>
</feature>
<evidence type="ECO:0000256" key="7">
    <source>
        <dbReference type="ARBA" id="ARBA00023065"/>
    </source>
</evidence>
<keyword evidence="7" id="KW-0406">Ion transport</keyword>
<evidence type="ECO:0000256" key="4">
    <source>
        <dbReference type="ARBA" id="ARBA00022692"/>
    </source>
</evidence>
<dbReference type="Pfam" id="PF23259">
    <property type="entry name" value="CHX17_C"/>
    <property type="match status" value="1"/>
</dbReference>
<keyword evidence="5" id="KW-0630">Potassium</keyword>
<accession>A0A0J8E8J7</accession>
<evidence type="ECO:0000256" key="9">
    <source>
        <dbReference type="ARBA" id="ARBA00038341"/>
    </source>
</evidence>
<feature type="transmembrane region" description="Helical" evidence="10">
    <location>
        <begin position="99"/>
        <end position="122"/>
    </location>
</feature>
<sequence>MDSPTLKFIFRRQCENNLMQLFALRRGVFYGDDIFQRVLPFTILRLTLYFIISQALRRILRPFKQTEFVCNLLTGIILGPCVLGRLYKHYKIITDRPGQVQFINVAAYIGVLYYVFLISVKTDFGVLKRSGKKVWVIGLTSLLTSFFVMASLNDLLHPLTYKSPFLVYIFALQHSSTWFTNLAPMLEELDLLTSEMGQLALASSMTNEVVTWCFWMYLMLTYLFGIRGFYNGVLPLCVIVGSMIFVLRPTLRRFIKRLPQGEPVKEVYVLGILLGAFIMSFISDIIAGSPVLGVAFLGLIIPSGPPLGTIIQQKSEMFIKNCLLPFFYLAVGDMTDIYGIKNLKSHIGYQSILVIGYCIKTLVIMLSAMFYNMTPRLGLALGLVMNTSGVLNTMVFFSYTLRQTMYSNQASHLVLNSMIVTALVTPLAFYLHKERSTRSTNLTQSLDLSFLTRSEASKLQILACVDSEDQISGLITLLNATHPTESHPISVYLVHLTELLGQATPVLMAHREHKRICDYNGCLHITSALKSYTENSKGGINIQLLTMITPFKSIHEGIRFLVEDNMIPLLIVPFNYKSQLGEFAPSASSDLNRKLQLHMSCTIGILVHRDKANKQWSRQLDKFSYRVAVIFFGGEDDREALAYATRMCRQPRVRITMTRIVVRECGDHVNKDDKKLDETGVNLFKARVTKRSRVHVFQEIHVEDWLQALDVIHSFDNNYDLVMVGRRHGETAVDEQELSVLCENPELGLIGEIFVSNELHWGNSSVLVMQHCRDVGRDDVVENLNLLEGNV</sequence>
<feature type="transmembrane region" description="Helical" evidence="10">
    <location>
        <begin position="34"/>
        <end position="56"/>
    </location>
</feature>
<keyword evidence="4 10" id="KW-0812">Transmembrane</keyword>
<dbReference type="Pfam" id="PF00999">
    <property type="entry name" value="Na_H_Exchanger"/>
    <property type="match status" value="1"/>
</dbReference>
<evidence type="ECO:0000256" key="5">
    <source>
        <dbReference type="ARBA" id="ARBA00022958"/>
    </source>
</evidence>
<evidence type="ECO:0000256" key="8">
    <source>
        <dbReference type="ARBA" id="ARBA00023136"/>
    </source>
</evidence>
<evidence type="ECO:0000313" key="14">
    <source>
        <dbReference type="Proteomes" id="UP000035740"/>
    </source>
</evidence>
<evidence type="ECO:0008006" key="15">
    <source>
        <dbReference type="Google" id="ProtNLM"/>
    </source>
</evidence>
<dbReference type="InterPro" id="IPR050794">
    <property type="entry name" value="CPA2_transporter"/>
</dbReference>
<feature type="transmembrane region" description="Helical" evidence="10">
    <location>
        <begin position="351"/>
        <end position="371"/>
    </location>
</feature>
<dbReference type="Proteomes" id="UP000035740">
    <property type="component" value="Unassembled WGS sequence"/>
</dbReference>
<feature type="domain" description="Cation/H(+) antiporter C-terminal" evidence="12">
    <location>
        <begin position="625"/>
        <end position="771"/>
    </location>
</feature>
<feature type="transmembrane region" description="Helical" evidence="10">
    <location>
        <begin position="229"/>
        <end position="247"/>
    </location>
</feature>
<evidence type="ECO:0000256" key="10">
    <source>
        <dbReference type="SAM" id="Phobius"/>
    </source>
</evidence>
<dbReference type="GO" id="GO:0012505">
    <property type="term" value="C:endomembrane system"/>
    <property type="evidence" value="ECO:0007669"/>
    <property type="project" value="TreeGrafter"/>
</dbReference>
<keyword evidence="6 10" id="KW-1133">Transmembrane helix</keyword>
<evidence type="ECO:0000256" key="6">
    <source>
        <dbReference type="ARBA" id="ARBA00022989"/>
    </source>
</evidence>
<dbReference type="InterPro" id="IPR057290">
    <property type="entry name" value="CHX17_C"/>
</dbReference>
<gene>
    <name evidence="13" type="ORF">BVRB_2g044590</name>
</gene>
<name>A0A0J8E8J7_BETVV</name>
<organism evidence="13 14">
    <name type="scientific">Beta vulgaris subsp. vulgaris</name>
    <name type="common">Beet</name>
    <dbReference type="NCBI Taxonomy" id="3555"/>
    <lineage>
        <taxon>Eukaryota</taxon>
        <taxon>Viridiplantae</taxon>
        <taxon>Streptophyta</taxon>
        <taxon>Embryophyta</taxon>
        <taxon>Tracheophyta</taxon>
        <taxon>Spermatophyta</taxon>
        <taxon>Magnoliopsida</taxon>
        <taxon>eudicotyledons</taxon>
        <taxon>Gunneridae</taxon>
        <taxon>Pentapetalae</taxon>
        <taxon>Caryophyllales</taxon>
        <taxon>Chenopodiaceae</taxon>
        <taxon>Betoideae</taxon>
        <taxon>Beta</taxon>
    </lineage>
</organism>
<proteinExistence type="inferred from homology"/>
<evidence type="ECO:0000259" key="12">
    <source>
        <dbReference type="Pfam" id="PF23259"/>
    </source>
</evidence>
<keyword evidence="14" id="KW-1185">Reference proteome</keyword>
<feature type="domain" description="Cation/H+ exchanger transmembrane" evidence="11">
    <location>
        <begin position="59"/>
        <end position="427"/>
    </location>
</feature>
<reference evidence="13 14" key="1">
    <citation type="journal article" date="2014" name="Nature">
        <title>The genome of the recently domesticated crop plant sugar beet (Beta vulgaris).</title>
        <authorList>
            <person name="Dohm J.C."/>
            <person name="Minoche A.E."/>
            <person name="Holtgrawe D."/>
            <person name="Capella-Gutierrez S."/>
            <person name="Zakrzewski F."/>
            <person name="Tafer H."/>
            <person name="Rupp O."/>
            <person name="Sorensen T.R."/>
            <person name="Stracke R."/>
            <person name="Reinhardt R."/>
            <person name="Goesmann A."/>
            <person name="Kraft T."/>
            <person name="Schulz B."/>
            <person name="Stadler P.F."/>
            <person name="Schmidt T."/>
            <person name="Gabaldon T."/>
            <person name="Lehrach H."/>
            <person name="Weisshaar B."/>
            <person name="Himmelbauer H."/>
        </authorList>
    </citation>
    <scope>NUCLEOTIDE SEQUENCE [LARGE SCALE GENOMIC DNA]</scope>
    <source>
        <tissue evidence="13">Taproot</tissue>
    </source>
</reference>
<keyword evidence="2" id="KW-0813">Transport</keyword>
<dbReference type="InterPro" id="IPR038770">
    <property type="entry name" value="Na+/solute_symporter_sf"/>
</dbReference>
<evidence type="ECO:0000256" key="3">
    <source>
        <dbReference type="ARBA" id="ARBA00022538"/>
    </source>
</evidence>
<dbReference type="GO" id="GO:0015297">
    <property type="term" value="F:antiporter activity"/>
    <property type="evidence" value="ECO:0007669"/>
    <property type="project" value="InterPro"/>
</dbReference>
<dbReference type="AlphaFoldDB" id="A0A0J8E8J7"/>
<dbReference type="eggNOG" id="KOG1650">
    <property type="taxonomic scope" value="Eukaryota"/>
</dbReference>
<dbReference type="InterPro" id="IPR006153">
    <property type="entry name" value="Cation/H_exchanger_TM"/>
</dbReference>
<comment type="similarity">
    <text evidence="9">Belongs to the monovalent cation:proton antiporter 2 (CPA2) transporter (TC 2.A.37) family. CHX (TC 2.A.37.4) subfamily.</text>
</comment>
<dbReference type="Gene3D" id="1.20.1530.20">
    <property type="match status" value="1"/>
</dbReference>
<dbReference type="GO" id="GO:0006813">
    <property type="term" value="P:potassium ion transport"/>
    <property type="evidence" value="ECO:0007669"/>
    <property type="project" value="UniProtKB-KW"/>
</dbReference>
<dbReference type="GO" id="GO:0006885">
    <property type="term" value="P:regulation of pH"/>
    <property type="evidence" value="ECO:0007669"/>
    <property type="project" value="TreeGrafter"/>
</dbReference>
<evidence type="ECO:0000256" key="1">
    <source>
        <dbReference type="ARBA" id="ARBA00004141"/>
    </source>
</evidence>
<protein>
    <recommendedName>
        <fullName evidence="15">Cation/H+ exchanger domain-containing protein</fullName>
    </recommendedName>
</protein>
<keyword evidence="8 10" id="KW-0472">Membrane</keyword>
<comment type="subcellular location">
    <subcellularLocation>
        <location evidence="1">Membrane</location>
        <topology evidence="1">Multi-pass membrane protein</topology>
    </subcellularLocation>
</comment>
<dbReference type="GO" id="GO:1902600">
    <property type="term" value="P:proton transmembrane transport"/>
    <property type="evidence" value="ECO:0007669"/>
    <property type="project" value="InterPro"/>
</dbReference>
<dbReference type="Gramene" id="KMS99460">
    <property type="protein sequence ID" value="KMS99460"/>
    <property type="gene ID" value="BVRB_2g044590"/>
</dbReference>
<evidence type="ECO:0000256" key="2">
    <source>
        <dbReference type="ARBA" id="ARBA00022448"/>
    </source>
</evidence>
<feature type="transmembrane region" description="Helical" evidence="10">
    <location>
        <begin position="68"/>
        <end position="87"/>
    </location>
</feature>
<feature type="transmembrane region" description="Helical" evidence="10">
    <location>
        <begin position="413"/>
        <end position="431"/>
    </location>
</feature>
<feature type="transmembrane region" description="Helical" evidence="10">
    <location>
        <begin position="134"/>
        <end position="153"/>
    </location>
</feature>
<dbReference type="PANTHER" id="PTHR32468">
    <property type="entry name" value="CATION/H + ANTIPORTER"/>
    <property type="match status" value="1"/>
</dbReference>
<dbReference type="OMA" id="YSNQASH"/>
<evidence type="ECO:0000259" key="11">
    <source>
        <dbReference type="Pfam" id="PF00999"/>
    </source>
</evidence>
<dbReference type="PANTHER" id="PTHR32468:SF108">
    <property type="entry name" value="CATION_H(+) ANTIPORTER 15-LIKE"/>
    <property type="match status" value="1"/>
</dbReference>
<evidence type="ECO:0000313" key="13">
    <source>
        <dbReference type="EMBL" id="KMS99460.1"/>
    </source>
</evidence>
<dbReference type="EMBL" id="KQ090218">
    <property type="protein sequence ID" value="KMS99460.1"/>
    <property type="molecule type" value="Genomic_DNA"/>
</dbReference>